<sequence length="413" mass="46219">MPSQARTAQPTLWTYLGVMLLVLVTLAGLTWMNYRFALANPGGNDFLARWMGAHMWLKEGLSPYDDRVSLASQYAIYGRPADASQGEDIAHFVYPLFSMLFFAPFGLLDYTLARALWMTVLEVTLVALTPLSLRLAGYRARGGALALWVLFGLLGYIGIRTIILGQFAGLNAFLIVVGIALIYHRRDLEGGLVLALTASKPQMTFLLLPFVLLWALSTRRWRLAGGLVGGLTLLMLGSLALLPGWPMQFLRQLLEYPSYTNRIGSTLSILASQVPGLETPLNVILHTGCALYLAVEWWRALGKDREKFLFATLLTLTITNLIALRTATPHYTALLPAVFLIFRAIEERREQWGRAWVWGWALLLFVGHWVLFFATLEGNTESPWMYPPLPFFCLIGLLWARRAGLARSHDETG</sequence>
<dbReference type="OrthoDB" id="7679563at2"/>
<comment type="similarity">
    <text evidence="7">Belongs to the glycosyltransferase 87 family.</text>
</comment>
<evidence type="ECO:0000256" key="3">
    <source>
        <dbReference type="ARBA" id="ARBA00022679"/>
    </source>
</evidence>
<feature type="transmembrane region" description="Helical" evidence="8">
    <location>
        <begin position="166"/>
        <end position="184"/>
    </location>
</feature>
<keyword evidence="4 8" id="KW-0812">Transmembrane</keyword>
<keyword evidence="3" id="KW-0808">Transferase</keyword>
<keyword evidence="10" id="KW-1185">Reference proteome</keyword>
<feature type="transmembrane region" description="Helical" evidence="8">
    <location>
        <begin position="190"/>
        <end position="216"/>
    </location>
</feature>
<dbReference type="Pfam" id="PF09594">
    <property type="entry name" value="GT87"/>
    <property type="match status" value="1"/>
</dbReference>
<reference evidence="9 10" key="1">
    <citation type="submission" date="2015-07" db="EMBL/GenBank/DDBJ databases">
        <title>Whole genome sequence of Thermanaerothrix daxensis DSM 23592.</title>
        <authorList>
            <person name="Hemp J."/>
            <person name="Ward L.M."/>
            <person name="Pace L.A."/>
            <person name="Fischer W.W."/>
        </authorList>
    </citation>
    <scope>NUCLEOTIDE SEQUENCE [LARGE SCALE GENOMIC DNA]</scope>
    <source>
        <strain evidence="9 10">GNS-1</strain>
    </source>
</reference>
<feature type="transmembrane region" description="Helical" evidence="8">
    <location>
        <begin position="12"/>
        <end position="32"/>
    </location>
</feature>
<evidence type="ECO:0000256" key="5">
    <source>
        <dbReference type="ARBA" id="ARBA00022989"/>
    </source>
</evidence>
<name>A0A0P6XTE7_9CHLR</name>
<evidence type="ECO:0000256" key="7">
    <source>
        <dbReference type="ARBA" id="ARBA00024033"/>
    </source>
</evidence>
<comment type="subcellular location">
    <subcellularLocation>
        <location evidence="1">Cell membrane</location>
        <topology evidence="1">Multi-pass membrane protein</topology>
    </subcellularLocation>
</comment>
<organism evidence="9 10">
    <name type="scientific">Thermanaerothrix daxensis</name>
    <dbReference type="NCBI Taxonomy" id="869279"/>
    <lineage>
        <taxon>Bacteria</taxon>
        <taxon>Bacillati</taxon>
        <taxon>Chloroflexota</taxon>
        <taxon>Anaerolineae</taxon>
        <taxon>Anaerolineales</taxon>
        <taxon>Anaerolineaceae</taxon>
        <taxon>Thermanaerothrix</taxon>
    </lineage>
</organism>
<feature type="transmembrane region" description="Helical" evidence="8">
    <location>
        <begin position="223"/>
        <end position="245"/>
    </location>
</feature>
<dbReference type="EMBL" id="LGKO01000005">
    <property type="protein sequence ID" value="KPL82299.1"/>
    <property type="molecule type" value="Genomic_DNA"/>
</dbReference>
<gene>
    <name evidence="9" type="ORF">SE15_08840</name>
</gene>
<accession>A0A0P6XTE7</accession>
<feature type="transmembrane region" description="Helical" evidence="8">
    <location>
        <begin position="357"/>
        <end position="376"/>
    </location>
</feature>
<dbReference type="GO" id="GO:0005886">
    <property type="term" value="C:plasma membrane"/>
    <property type="evidence" value="ECO:0007669"/>
    <property type="project" value="UniProtKB-SubCell"/>
</dbReference>
<keyword evidence="5 8" id="KW-1133">Transmembrane helix</keyword>
<evidence type="ECO:0000256" key="1">
    <source>
        <dbReference type="ARBA" id="ARBA00004651"/>
    </source>
</evidence>
<proteinExistence type="inferred from homology"/>
<feature type="transmembrane region" description="Helical" evidence="8">
    <location>
        <begin position="89"/>
        <end position="108"/>
    </location>
</feature>
<dbReference type="RefSeq" id="WP_054521755.1">
    <property type="nucleotide sequence ID" value="NZ_LGKO01000005.1"/>
</dbReference>
<dbReference type="InterPro" id="IPR018584">
    <property type="entry name" value="GT87"/>
</dbReference>
<feature type="transmembrane region" description="Helical" evidence="8">
    <location>
        <begin position="330"/>
        <end position="345"/>
    </location>
</feature>
<evidence type="ECO:0000313" key="9">
    <source>
        <dbReference type="EMBL" id="KPL82299.1"/>
    </source>
</evidence>
<evidence type="ECO:0000313" key="10">
    <source>
        <dbReference type="Proteomes" id="UP000050544"/>
    </source>
</evidence>
<dbReference type="Proteomes" id="UP000050544">
    <property type="component" value="Unassembled WGS sequence"/>
</dbReference>
<dbReference type="STRING" id="869279.SE15_08840"/>
<evidence type="ECO:0000256" key="4">
    <source>
        <dbReference type="ARBA" id="ARBA00022692"/>
    </source>
</evidence>
<evidence type="ECO:0000256" key="2">
    <source>
        <dbReference type="ARBA" id="ARBA00022475"/>
    </source>
</evidence>
<evidence type="ECO:0000256" key="8">
    <source>
        <dbReference type="SAM" id="Phobius"/>
    </source>
</evidence>
<feature type="transmembrane region" description="Helical" evidence="8">
    <location>
        <begin position="382"/>
        <end position="400"/>
    </location>
</feature>
<protein>
    <recommendedName>
        <fullName evidence="11">DUF2029 domain-containing protein</fullName>
    </recommendedName>
</protein>
<dbReference type="GO" id="GO:0016758">
    <property type="term" value="F:hexosyltransferase activity"/>
    <property type="evidence" value="ECO:0007669"/>
    <property type="project" value="InterPro"/>
</dbReference>
<feature type="transmembrane region" description="Helical" evidence="8">
    <location>
        <begin position="115"/>
        <end position="136"/>
    </location>
</feature>
<comment type="caution">
    <text evidence="9">The sequence shown here is derived from an EMBL/GenBank/DDBJ whole genome shotgun (WGS) entry which is preliminary data.</text>
</comment>
<dbReference type="AlphaFoldDB" id="A0A0P6XTE7"/>
<feature type="transmembrane region" description="Helical" evidence="8">
    <location>
        <begin position="142"/>
        <end position="159"/>
    </location>
</feature>
<keyword evidence="2" id="KW-1003">Cell membrane</keyword>
<keyword evidence="6 8" id="KW-0472">Membrane</keyword>
<evidence type="ECO:0000256" key="6">
    <source>
        <dbReference type="ARBA" id="ARBA00023136"/>
    </source>
</evidence>
<evidence type="ECO:0008006" key="11">
    <source>
        <dbReference type="Google" id="ProtNLM"/>
    </source>
</evidence>